<dbReference type="RefSeq" id="WP_171083597.1">
    <property type="nucleotide sequence ID" value="NZ_BNBU01000011.1"/>
</dbReference>
<dbReference type="Pfam" id="PF15891">
    <property type="entry name" value="Nuc_deoxyri_tr2"/>
    <property type="match status" value="1"/>
</dbReference>
<name>A0A7Y7B7L9_STRMO</name>
<evidence type="ECO:0000313" key="2">
    <source>
        <dbReference type="Proteomes" id="UP000587462"/>
    </source>
</evidence>
<dbReference type="Gene3D" id="3.40.50.450">
    <property type="match status" value="1"/>
</dbReference>
<evidence type="ECO:0008006" key="3">
    <source>
        <dbReference type="Google" id="ProtNLM"/>
    </source>
</evidence>
<dbReference type="InterPro" id="IPR039470">
    <property type="entry name" value="Nuc_deoxyri_tr2"/>
</dbReference>
<comment type="caution">
    <text evidence="1">The sequence shown here is derived from an EMBL/GenBank/DDBJ whole genome shotgun (WGS) entry which is preliminary data.</text>
</comment>
<organism evidence="1 2">
    <name type="scientific">Streptomyces morookaense</name>
    <name type="common">Streptoverticillium morookaense</name>
    <dbReference type="NCBI Taxonomy" id="1970"/>
    <lineage>
        <taxon>Bacteria</taxon>
        <taxon>Bacillati</taxon>
        <taxon>Actinomycetota</taxon>
        <taxon>Actinomycetes</taxon>
        <taxon>Kitasatosporales</taxon>
        <taxon>Streptomycetaceae</taxon>
        <taxon>Streptomyces</taxon>
    </lineage>
</organism>
<gene>
    <name evidence="1" type="ORF">HG542_20725</name>
</gene>
<reference evidence="1 2" key="1">
    <citation type="submission" date="2020-04" db="EMBL/GenBank/DDBJ databases">
        <title>Draft Genome Sequence of Streptomyces morookaense DSM 40503, an 8-azaguanine-producing strain.</title>
        <authorList>
            <person name="Qi J."/>
            <person name="Gao J.-M."/>
        </authorList>
    </citation>
    <scope>NUCLEOTIDE SEQUENCE [LARGE SCALE GENOMIC DNA]</scope>
    <source>
        <strain evidence="1 2">DSM 40503</strain>
    </source>
</reference>
<dbReference type="Proteomes" id="UP000587462">
    <property type="component" value="Unassembled WGS sequence"/>
</dbReference>
<proteinExistence type="predicted"/>
<accession>A0A7Y7B7L9</accession>
<dbReference type="EMBL" id="JABBXF010000046">
    <property type="protein sequence ID" value="NVK80066.1"/>
    <property type="molecule type" value="Genomic_DNA"/>
</dbReference>
<protein>
    <recommendedName>
        <fullName evidence="3">Nucleoside 2-deoxyribosyltransferase</fullName>
    </recommendedName>
</protein>
<dbReference type="AlphaFoldDB" id="A0A7Y7B7L9"/>
<evidence type="ECO:0000313" key="1">
    <source>
        <dbReference type="EMBL" id="NVK80066.1"/>
    </source>
</evidence>
<sequence>MQAPDRCADAGREPALFLAGGITDCPDWQTRAAVQLCAAGVPATVFNPRQAVFPEGDPATAAREQTAWEYEHLARADVILFWFCAESIQPIALYELGAHAARGATIAVGAHPDYASHLDIVEQLRHARPDVEVHASLTTTVRAAAAALATHSGVLSGG</sequence>
<keyword evidence="2" id="KW-1185">Reference proteome</keyword>